<evidence type="ECO:0000313" key="1">
    <source>
        <dbReference type="EMBL" id="VAW59813.1"/>
    </source>
</evidence>
<reference evidence="1" key="1">
    <citation type="submission" date="2018-06" db="EMBL/GenBank/DDBJ databases">
        <authorList>
            <person name="Zhirakovskaya E."/>
        </authorList>
    </citation>
    <scope>NUCLEOTIDE SEQUENCE</scope>
</reference>
<gene>
    <name evidence="1" type="ORF">MNBD_GAMMA11-96</name>
</gene>
<protein>
    <submittedName>
        <fullName evidence="1">Uncharacterized protein</fullName>
    </submittedName>
</protein>
<name>A0A3B0X602_9ZZZZ</name>
<organism evidence="1">
    <name type="scientific">hydrothermal vent metagenome</name>
    <dbReference type="NCBI Taxonomy" id="652676"/>
    <lineage>
        <taxon>unclassified sequences</taxon>
        <taxon>metagenomes</taxon>
        <taxon>ecological metagenomes</taxon>
    </lineage>
</organism>
<feature type="non-terminal residue" evidence="1">
    <location>
        <position position="1"/>
    </location>
</feature>
<accession>A0A3B0X602</accession>
<dbReference type="EMBL" id="UOFG01000099">
    <property type="protein sequence ID" value="VAW59813.1"/>
    <property type="molecule type" value="Genomic_DNA"/>
</dbReference>
<sequence length="89" mass="10388">SSNLNTEMGLLVNNAELANQVLELFRSNMVKQNSYHLKLVNAGSVKHRRIEWHTEEAGEDVLYLRDPQAGFWRKLSVFIYRLLPVEEFL</sequence>
<proteinExistence type="predicted"/>
<dbReference type="AlphaFoldDB" id="A0A3B0X602"/>